<dbReference type="HAMAP" id="MF_00109">
    <property type="entry name" value="Shikimate_kinase"/>
    <property type="match status" value="1"/>
</dbReference>
<evidence type="ECO:0000256" key="1">
    <source>
        <dbReference type="ARBA" id="ARBA00004842"/>
    </source>
</evidence>
<dbReference type="Pfam" id="PF01202">
    <property type="entry name" value="SKI"/>
    <property type="match status" value="1"/>
</dbReference>
<dbReference type="EMBL" id="CAEZTD010000046">
    <property type="protein sequence ID" value="CAB4561023.1"/>
    <property type="molecule type" value="Genomic_DNA"/>
</dbReference>
<evidence type="ECO:0000256" key="3">
    <source>
        <dbReference type="ARBA" id="ARBA00012154"/>
    </source>
</evidence>
<evidence type="ECO:0000256" key="10">
    <source>
        <dbReference type="ARBA" id="ARBA00048567"/>
    </source>
</evidence>
<dbReference type="InterPro" id="IPR000623">
    <property type="entry name" value="Shikimate_kinase/TSH1"/>
</dbReference>
<evidence type="ECO:0000256" key="2">
    <source>
        <dbReference type="ARBA" id="ARBA00006997"/>
    </source>
</evidence>
<keyword evidence="9" id="KW-0057">Aromatic amino acid biosynthesis</keyword>
<evidence type="ECO:0000256" key="5">
    <source>
        <dbReference type="ARBA" id="ARBA00022679"/>
    </source>
</evidence>
<evidence type="ECO:0000256" key="4">
    <source>
        <dbReference type="ARBA" id="ARBA00022605"/>
    </source>
</evidence>
<dbReference type="AlphaFoldDB" id="A0A6J6DFH3"/>
<dbReference type="InterPro" id="IPR031322">
    <property type="entry name" value="Shikimate/glucono_kinase"/>
</dbReference>
<protein>
    <recommendedName>
        <fullName evidence="3">shikimate kinase</fullName>
        <ecNumber evidence="3">2.7.1.71</ecNumber>
    </recommendedName>
</protein>
<evidence type="ECO:0000256" key="7">
    <source>
        <dbReference type="ARBA" id="ARBA00022777"/>
    </source>
</evidence>
<name>A0A6J6DFH3_9ZZZZ</name>
<dbReference type="GO" id="GO:0005524">
    <property type="term" value="F:ATP binding"/>
    <property type="evidence" value="ECO:0007669"/>
    <property type="project" value="UniProtKB-KW"/>
</dbReference>
<comment type="pathway">
    <text evidence="1">Metabolic intermediate biosynthesis; chorismate biosynthesis; chorismate from D-erythrose 4-phosphate and phosphoenolpyruvate: step 5/7.</text>
</comment>
<dbReference type="GO" id="GO:0008652">
    <property type="term" value="P:amino acid biosynthetic process"/>
    <property type="evidence" value="ECO:0007669"/>
    <property type="project" value="UniProtKB-KW"/>
</dbReference>
<organism evidence="11">
    <name type="scientific">freshwater metagenome</name>
    <dbReference type="NCBI Taxonomy" id="449393"/>
    <lineage>
        <taxon>unclassified sequences</taxon>
        <taxon>metagenomes</taxon>
        <taxon>ecological metagenomes</taxon>
    </lineage>
</organism>
<gene>
    <name evidence="11" type="ORF">UFOPK1591_00731</name>
</gene>
<dbReference type="InterPro" id="IPR027417">
    <property type="entry name" value="P-loop_NTPase"/>
</dbReference>
<keyword evidence="4" id="KW-0028">Amino-acid biosynthesis</keyword>
<evidence type="ECO:0000256" key="6">
    <source>
        <dbReference type="ARBA" id="ARBA00022741"/>
    </source>
</evidence>
<dbReference type="CDD" id="cd00464">
    <property type="entry name" value="SK"/>
    <property type="match status" value="1"/>
</dbReference>
<dbReference type="InterPro" id="IPR023000">
    <property type="entry name" value="Shikimate_kinase_CS"/>
</dbReference>
<dbReference type="GO" id="GO:0009073">
    <property type="term" value="P:aromatic amino acid family biosynthetic process"/>
    <property type="evidence" value="ECO:0007669"/>
    <property type="project" value="UniProtKB-KW"/>
</dbReference>
<evidence type="ECO:0000256" key="8">
    <source>
        <dbReference type="ARBA" id="ARBA00022840"/>
    </source>
</evidence>
<evidence type="ECO:0000313" key="11">
    <source>
        <dbReference type="EMBL" id="CAB4561023.1"/>
    </source>
</evidence>
<dbReference type="EC" id="2.7.1.71" evidence="3"/>
<keyword evidence="5" id="KW-0808">Transferase</keyword>
<dbReference type="UniPathway" id="UPA00053">
    <property type="reaction ID" value="UER00088"/>
</dbReference>
<evidence type="ECO:0000256" key="9">
    <source>
        <dbReference type="ARBA" id="ARBA00023141"/>
    </source>
</evidence>
<dbReference type="PANTHER" id="PTHR21087">
    <property type="entry name" value="SHIKIMATE KINASE"/>
    <property type="match status" value="1"/>
</dbReference>
<keyword evidence="7" id="KW-0418">Kinase</keyword>
<dbReference type="Gene3D" id="3.40.50.300">
    <property type="entry name" value="P-loop containing nucleotide triphosphate hydrolases"/>
    <property type="match status" value="1"/>
</dbReference>
<dbReference type="PANTHER" id="PTHR21087:SF16">
    <property type="entry name" value="SHIKIMATE KINASE 1, CHLOROPLASTIC"/>
    <property type="match status" value="1"/>
</dbReference>
<dbReference type="GO" id="GO:0009423">
    <property type="term" value="P:chorismate biosynthetic process"/>
    <property type="evidence" value="ECO:0007669"/>
    <property type="project" value="UniProtKB-UniPathway"/>
</dbReference>
<accession>A0A6J6DFH3</accession>
<sequence>MFIGPMAAGKSKLGKRVAALLRTDFTDTDKLVVAEHGDIPTIFSLYGEIAFREMERSAVQKALQRAGVVSLGGGAILNLDTQGDLRDLPVVYVHVTPEAVASRIQNSSRPLLTDGVAGWQRIFEQRRPIYEDLADIDFDTSTAHLGDIASTIAAWVRAREGTT</sequence>
<comment type="catalytic activity">
    <reaction evidence="10">
        <text>shikimate + ATP = 3-phosphoshikimate + ADP + H(+)</text>
        <dbReference type="Rhea" id="RHEA:13121"/>
        <dbReference type="ChEBI" id="CHEBI:15378"/>
        <dbReference type="ChEBI" id="CHEBI:30616"/>
        <dbReference type="ChEBI" id="CHEBI:36208"/>
        <dbReference type="ChEBI" id="CHEBI:145989"/>
        <dbReference type="ChEBI" id="CHEBI:456216"/>
        <dbReference type="EC" id="2.7.1.71"/>
    </reaction>
</comment>
<dbReference type="PROSITE" id="PS01128">
    <property type="entry name" value="SHIKIMATE_KINASE"/>
    <property type="match status" value="1"/>
</dbReference>
<dbReference type="GO" id="GO:0005829">
    <property type="term" value="C:cytosol"/>
    <property type="evidence" value="ECO:0007669"/>
    <property type="project" value="TreeGrafter"/>
</dbReference>
<comment type="similarity">
    <text evidence="2">Belongs to the shikimate kinase family.</text>
</comment>
<dbReference type="SUPFAM" id="SSF52540">
    <property type="entry name" value="P-loop containing nucleoside triphosphate hydrolases"/>
    <property type="match status" value="1"/>
</dbReference>
<reference evidence="11" key="1">
    <citation type="submission" date="2020-05" db="EMBL/GenBank/DDBJ databases">
        <authorList>
            <person name="Chiriac C."/>
            <person name="Salcher M."/>
            <person name="Ghai R."/>
            <person name="Kavagutti S V."/>
        </authorList>
    </citation>
    <scope>NUCLEOTIDE SEQUENCE</scope>
</reference>
<dbReference type="GO" id="GO:0004765">
    <property type="term" value="F:shikimate kinase activity"/>
    <property type="evidence" value="ECO:0007669"/>
    <property type="project" value="UniProtKB-EC"/>
</dbReference>
<keyword evidence="8" id="KW-0067">ATP-binding</keyword>
<dbReference type="PRINTS" id="PR01100">
    <property type="entry name" value="SHIKIMTKNASE"/>
</dbReference>
<keyword evidence="6" id="KW-0547">Nucleotide-binding</keyword>
<proteinExistence type="inferred from homology"/>